<evidence type="ECO:0000313" key="3">
    <source>
        <dbReference type="Proteomes" id="UP000065151"/>
    </source>
</evidence>
<organism evidence="2">
    <name type="scientific">Pseudarthrobacter sulfonivorans</name>
    <dbReference type="NCBI Taxonomy" id="121292"/>
    <lineage>
        <taxon>Bacteria</taxon>
        <taxon>Bacillati</taxon>
        <taxon>Actinomycetota</taxon>
        <taxon>Actinomycetes</taxon>
        <taxon>Micrococcales</taxon>
        <taxon>Micrococcaceae</taxon>
        <taxon>Pseudarthrobacter</taxon>
    </lineage>
</organism>
<dbReference type="RefSeq" id="WP_058931006.1">
    <property type="nucleotide sequence ID" value="NZ_CP013747.1"/>
</dbReference>
<dbReference type="GO" id="GO:0003700">
    <property type="term" value="F:DNA-binding transcription factor activity"/>
    <property type="evidence" value="ECO:0007669"/>
    <property type="project" value="InterPro"/>
</dbReference>
<reference evidence="2 3" key="1">
    <citation type="submission" date="2015-12" db="EMBL/GenBank/DDBJ databases">
        <authorList>
            <person name="Shamseldin A."/>
            <person name="Moawad H."/>
            <person name="Abd El-Rahim W.M."/>
            <person name="Sadowsky M.J."/>
        </authorList>
    </citation>
    <scope>NUCLEOTIDE SEQUENCE [LARGE SCALE GENOMIC DNA]</scope>
    <source>
        <strain evidence="2 3">Ar51</strain>
    </source>
</reference>
<dbReference type="InterPro" id="IPR036390">
    <property type="entry name" value="WH_DNA-bd_sf"/>
</dbReference>
<dbReference type="PRINTS" id="PR00598">
    <property type="entry name" value="HTHMARR"/>
</dbReference>
<dbReference type="PANTHER" id="PTHR39515:SF2">
    <property type="entry name" value="HTH-TYPE TRANSCRIPTIONAL REGULATOR RV0880"/>
    <property type="match status" value="1"/>
</dbReference>
<dbReference type="PANTHER" id="PTHR39515">
    <property type="entry name" value="CONSERVED PROTEIN"/>
    <property type="match status" value="1"/>
</dbReference>
<dbReference type="CDD" id="cd00090">
    <property type="entry name" value="HTH_ARSR"/>
    <property type="match status" value="1"/>
</dbReference>
<dbReference type="Pfam" id="PF12802">
    <property type="entry name" value="MarR_2"/>
    <property type="match status" value="1"/>
</dbReference>
<sequence length="157" mass="17187">MELTSNTAANLGHEIFGLQRAVRRIVAASQRAEETGVALQFVLRFVSEGDSRAARLAERLGVGAPVLSRYIAELEEQGYVFRRKDPSDGRARLVALTSLGADKLRHIDERRAAALMECLGAWSEEDAGNTARILQTLNETLAASGRTIETGRPQREP</sequence>
<evidence type="ECO:0000259" key="1">
    <source>
        <dbReference type="PROSITE" id="PS50995"/>
    </source>
</evidence>
<accession>A0A0U3Q9J6</accession>
<dbReference type="InterPro" id="IPR052526">
    <property type="entry name" value="HTH-type_Bedaq_tolerance"/>
</dbReference>
<evidence type="ECO:0000313" key="2">
    <source>
        <dbReference type="EMBL" id="ALV41882.1"/>
    </source>
</evidence>
<dbReference type="InterPro" id="IPR036388">
    <property type="entry name" value="WH-like_DNA-bd_sf"/>
</dbReference>
<dbReference type="STRING" id="121292.AU252_12525"/>
<dbReference type="SUPFAM" id="SSF46785">
    <property type="entry name" value="Winged helix' DNA-binding domain"/>
    <property type="match status" value="1"/>
</dbReference>
<dbReference type="InterPro" id="IPR011991">
    <property type="entry name" value="ArsR-like_HTH"/>
</dbReference>
<dbReference type="AlphaFoldDB" id="A0A0U3Q9J6"/>
<dbReference type="Gene3D" id="1.10.10.10">
    <property type="entry name" value="Winged helix-like DNA-binding domain superfamily/Winged helix DNA-binding domain"/>
    <property type="match status" value="1"/>
</dbReference>
<gene>
    <name evidence="2" type="ORF">AU252_12525</name>
</gene>
<dbReference type="InterPro" id="IPR000835">
    <property type="entry name" value="HTH_MarR-typ"/>
</dbReference>
<dbReference type="PROSITE" id="PS50995">
    <property type="entry name" value="HTH_MARR_2"/>
    <property type="match status" value="1"/>
</dbReference>
<dbReference type="SMART" id="SM00347">
    <property type="entry name" value="HTH_MARR"/>
    <property type="match status" value="1"/>
</dbReference>
<dbReference type="EMBL" id="CP013747">
    <property type="protein sequence ID" value="ALV41882.1"/>
    <property type="molecule type" value="Genomic_DNA"/>
</dbReference>
<dbReference type="Proteomes" id="UP000065151">
    <property type="component" value="Chromosome"/>
</dbReference>
<protein>
    <submittedName>
        <fullName evidence="2">ArsR family transcriptional regulator</fullName>
    </submittedName>
</protein>
<proteinExistence type="predicted"/>
<dbReference type="KEGG" id="psul:AU252_12525"/>
<name>A0A0U3Q9J6_9MICC</name>
<feature type="domain" description="HTH marR-type" evidence="1">
    <location>
        <begin position="8"/>
        <end position="142"/>
    </location>
</feature>